<evidence type="ECO:0000313" key="1">
    <source>
        <dbReference type="EMBL" id="VVC74971.1"/>
    </source>
</evidence>
<dbReference type="AlphaFoldDB" id="A0A5E4PF39"/>
<dbReference type="OrthoDB" id="7245627at2"/>
<protein>
    <recommendedName>
        <fullName evidence="3">ATP-grasp domain-containing protein</fullName>
    </recommendedName>
</protein>
<name>A0A5E4PF39_9COXI</name>
<dbReference type="Proteomes" id="UP000324194">
    <property type="component" value="Chromosome 1"/>
</dbReference>
<sequence length="471" mass="54415">MKYVFITFSGLSLPVAYKLQQEGNDVVVGQIGDIKSYVMEEEAKKAAETSLNRERRLRLFRNMVKIQPAERVVENLRLAKSASDYFVFFEENNLYRWADQVRDLGFEGNFPTREDYLFEVDRDRAKAFVKKHYQKLYTPEVREFAKASDAISFLKETRDIWVLKGKHDHAKTYVPTMNDVDLAKGQLIEMLNNFPQEYERLGFILELFIPSIIELTPEKMYYDGVPLATTMNFENKSFGSGNISIQTGCAEDLVFPTDMEDRINKICFPPVVDEMARQHKGLFIWDASILINKRDGKMYFGEFCSNRPGYNSFFTELAQTGPVTQFFEKIVRKESPFSLGTVGTSVRLFNLSRDEDTEHVAANISVDYRQEIEKDLWLWDVRKNQRGKLVTVGSDWNLAVITGAGKSIDEAVGRMYRNVDGFAFVGAYYRSKDDYLSLDYSTSIINRLNYGLERGLYRLPFDVKVGEIQTR</sequence>
<keyword evidence="2" id="KW-1185">Reference proteome</keyword>
<evidence type="ECO:0008006" key="3">
    <source>
        <dbReference type="Google" id="ProtNLM"/>
    </source>
</evidence>
<gene>
    <name evidence="1" type="ORF">AQUSIP_02450</name>
</gene>
<proteinExistence type="predicted"/>
<evidence type="ECO:0000313" key="2">
    <source>
        <dbReference type="Proteomes" id="UP000324194"/>
    </source>
</evidence>
<reference evidence="1 2" key="1">
    <citation type="submission" date="2019-08" db="EMBL/GenBank/DDBJ databases">
        <authorList>
            <person name="Guy L."/>
        </authorList>
    </citation>
    <scope>NUCLEOTIDE SEQUENCE [LARGE SCALE GENOMIC DNA]</scope>
    <source>
        <strain evidence="1 2">SGT-108</strain>
    </source>
</reference>
<accession>A0A5E4PF39</accession>
<dbReference type="KEGG" id="asip:AQUSIP_02450"/>
<organism evidence="1 2">
    <name type="scientific">Aquicella siphonis</name>
    <dbReference type="NCBI Taxonomy" id="254247"/>
    <lineage>
        <taxon>Bacteria</taxon>
        <taxon>Pseudomonadati</taxon>
        <taxon>Pseudomonadota</taxon>
        <taxon>Gammaproteobacteria</taxon>
        <taxon>Legionellales</taxon>
        <taxon>Coxiellaceae</taxon>
        <taxon>Aquicella</taxon>
    </lineage>
</organism>
<dbReference type="RefSeq" id="WP_148337854.1">
    <property type="nucleotide sequence ID" value="NZ_LR699119.1"/>
</dbReference>
<dbReference type="EMBL" id="LR699119">
    <property type="protein sequence ID" value="VVC74971.1"/>
    <property type="molecule type" value="Genomic_DNA"/>
</dbReference>